<proteinExistence type="predicted"/>
<dbReference type="PANTHER" id="PTHR43674:SF2">
    <property type="entry name" value="BETA-UREIDOPROPIONASE"/>
    <property type="match status" value="1"/>
</dbReference>
<dbReference type="EMBL" id="CYUD01000005">
    <property type="protein sequence ID" value="CUJ97637.1"/>
    <property type="molecule type" value="Genomic_DNA"/>
</dbReference>
<feature type="domain" description="CN hydrolase" evidence="2">
    <location>
        <begin position="5"/>
        <end position="240"/>
    </location>
</feature>
<dbReference type="Proteomes" id="UP000051260">
    <property type="component" value="Unassembled WGS sequence"/>
</dbReference>
<dbReference type="CDD" id="cd07576">
    <property type="entry name" value="R-amidase_like"/>
    <property type="match status" value="1"/>
</dbReference>
<reference evidence="4" key="1">
    <citation type="submission" date="2015-09" db="EMBL/GenBank/DDBJ databases">
        <authorList>
            <person name="Rodrigo-Torres L."/>
            <person name="Arahal D.R."/>
        </authorList>
    </citation>
    <scope>NUCLEOTIDE SEQUENCE [LARGE SCALE GENOMIC DNA]</scope>
    <source>
        <strain evidence="4">CECT 5091</strain>
    </source>
</reference>
<evidence type="ECO:0000313" key="3">
    <source>
        <dbReference type="EMBL" id="CUJ97637.1"/>
    </source>
</evidence>
<gene>
    <name evidence="3" type="primary">ramA_1</name>
    <name evidence="3" type="ORF">RUE5091_01829</name>
</gene>
<keyword evidence="1 3" id="KW-0378">Hydrolase</keyword>
<protein>
    <submittedName>
        <fullName evidence="3">(R)-stereoselective amidase</fullName>
        <ecNumber evidence="3">3.5.1.100</ecNumber>
    </submittedName>
</protein>
<dbReference type="InterPro" id="IPR036526">
    <property type="entry name" value="C-N_Hydrolase_sf"/>
</dbReference>
<dbReference type="InterPro" id="IPR003010">
    <property type="entry name" value="C-N_Hydrolase"/>
</dbReference>
<dbReference type="Gene3D" id="3.60.110.10">
    <property type="entry name" value="Carbon-nitrogen hydrolase"/>
    <property type="match status" value="1"/>
</dbReference>
<dbReference type="InterPro" id="IPR044083">
    <property type="entry name" value="RamA-like"/>
</dbReference>
<evidence type="ECO:0000313" key="4">
    <source>
        <dbReference type="Proteomes" id="UP000051260"/>
    </source>
</evidence>
<sequence>MSRSFRLAVGQSPAELATVKDRLDWLSGVMPAVAAEDADLLVLPELFASGYNIGEQVVTRAEPADGSIAQAVAALAKTHGVAIHYGFPEIEGEVIFNAAQCIGPDGARLGGHRKLAIPPGFEGDHFTPGRGCALFTYRGVRIATLICYDAEFPETARHVASMGAELVLVPTALGAQWEWVAQRMIPTRAYENGVFLAYANSAGSETGMTFLGQSFIATPDGRELARANTQAQIIYGTLQLDKVSVAQARLPYLIDREALKVDIR</sequence>
<dbReference type="AlphaFoldDB" id="A0A0P1IQR5"/>
<evidence type="ECO:0000259" key="2">
    <source>
        <dbReference type="PROSITE" id="PS50263"/>
    </source>
</evidence>
<organism evidence="3 4">
    <name type="scientific">Ruegeria denitrificans</name>
    <dbReference type="NCBI Taxonomy" id="1715692"/>
    <lineage>
        <taxon>Bacteria</taxon>
        <taxon>Pseudomonadati</taxon>
        <taxon>Pseudomonadota</taxon>
        <taxon>Alphaproteobacteria</taxon>
        <taxon>Rhodobacterales</taxon>
        <taxon>Roseobacteraceae</taxon>
        <taxon>Ruegeria</taxon>
    </lineage>
</organism>
<keyword evidence="4" id="KW-1185">Reference proteome</keyword>
<dbReference type="STRING" id="1715692.RUE5091_01829"/>
<evidence type="ECO:0000256" key="1">
    <source>
        <dbReference type="ARBA" id="ARBA00022801"/>
    </source>
</evidence>
<name>A0A0P1IQR5_9RHOB</name>
<dbReference type="PANTHER" id="PTHR43674">
    <property type="entry name" value="NITRILASE C965.09-RELATED"/>
    <property type="match status" value="1"/>
</dbReference>
<accession>A0A0P1IQR5</accession>
<dbReference type="PROSITE" id="PS50263">
    <property type="entry name" value="CN_HYDROLASE"/>
    <property type="match status" value="1"/>
</dbReference>
<dbReference type="EC" id="3.5.1.100" evidence="3"/>
<dbReference type="OrthoDB" id="9811121at2"/>
<dbReference type="Pfam" id="PF00795">
    <property type="entry name" value="CN_hydrolase"/>
    <property type="match status" value="1"/>
</dbReference>
<dbReference type="SUPFAM" id="SSF56317">
    <property type="entry name" value="Carbon-nitrogen hydrolase"/>
    <property type="match status" value="1"/>
</dbReference>
<dbReference type="RefSeq" id="WP_058281566.1">
    <property type="nucleotide sequence ID" value="NZ_CYUD01000005.1"/>
</dbReference>
<dbReference type="GO" id="GO:0016811">
    <property type="term" value="F:hydrolase activity, acting on carbon-nitrogen (but not peptide) bonds, in linear amides"/>
    <property type="evidence" value="ECO:0007669"/>
    <property type="project" value="UniProtKB-ARBA"/>
</dbReference>
<dbReference type="InterPro" id="IPR050345">
    <property type="entry name" value="Aliph_Amidase/BUP"/>
</dbReference>